<organism evidence="1">
    <name type="scientific">uncultured marine virus</name>
    <dbReference type="NCBI Taxonomy" id="186617"/>
    <lineage>
        <taxon>Viruses</taxon>
        <taxon>environmental samples</taxon>
    </lineage>
</organism>
<proteinExistence type="predicted"/>
<reference evidence="1" key="1">
    <citation type="journal article" date="2015" name="Front. Microbiol.">
        <title>Combining genomic sequencing methods to explore viral diversity and reveal potential virus-host interactions.</title>
        <authorList>
            <person name="Chow C.E."/>
            <person name="Winget D.M."/>
            <person name="White R.A.III."/>
            <person name="Hallam S.J."/>
            <person name="Suttle C.A."/>
        </authorList>
    </citation>
    <scope>NUCLEOTIDE SEQUENCE</scope>
    <source>
        <strain evidence="1">Anoxic2_1</strain>
    </source>
</reference>
<accession>A0A0F7L3W5</accession>
<reference evidence="1" key="2">
    <citation type="submission" date="2015-03" db="EMBL/GenBank/DDBJ databases">
        <authorList>
            <person name="Chow C.-E.T."/>
            <person name="Winget D.M."/>
            <person name="White R.A.III."/>
            <person name="Hallam S.J."/>
            <person name="Suttle C.A."/>
        </authorList>
    </citation>
    <scope>NUCLEOTIDE SEQUENCE</scope>
    <source>
        <strain evidence="1">Anoxic2_1</strain>
    </source>
</reference>
<dbReference type="EMBL" id="KR029585">
    <property type="protein sequence ID" value="AKH46640.1"/>
    <property type="molecule type" value="Genomic_DNA"/>
</dbReference>
<evidence type="ECO:0000313" key="1">
    <source>
        <dbReference type="EMBL" id="AKH46640.1"/>
    </source>
</evidence>
<name>A0A0F7L3W5_9VIRU</name>
<protein>
    <submittedName>
        <fullName evidence="1">Uncharacterized protein</fullName>
    </submittedName>
</protein>
<sequence length="58" mass="5825">MKPLNNKALRASPLAPTPAWISGRSVTLAAVGFAGRPVSLAAVGALAPTPVRVCGRST</sequence>